<dbReference type="EMBL" id="FNUX01000039">
    <property type="protein sequence ID" value="SEG19146.1"/>
    <property type="molecule type" value="Genomic_DNA"/>
</dbReference>
<dbReference type="RefSeq" id="WP_103967610.1">
    <property type="nucleotide sequence ID" value="NZ_FNUX01000039.1"/>
</dbReference>
<accession>A0A1H5Y6K0</accession>
<evidence type="ECO:0000256" key="1">
    <source>
        <dbReference type="ARBA" id="ARBA00022649"/>
    </source>
</evidence>
<dbReference type="AlphaFoldDB" id="A0A1H5Y6K0"/>
<dbReference type="Proteomes" id="UP000236753">
    <property type="component" value="Unassembled WGS sequence"/>
</dbReference>
<sequence length="115" mass="13316">MKNYEVYLTPDAIQDLIDIYEYITEKSGLPQVAWAYIEKLRQSCHGLRMTPLIGQQRNDLRKNLRIIAIDKNAIAAFEVIEDKQIVTILNIFYGGRDYEAIMGSETPHKNNELDK</sequence>
<reference evidence="2 3" key="1">
    <citation type="submission" date="2016-10" db="EMBL/GenBank/DDBJ databases">
        <authorList>
            <person name="de Groot N.N."/>
        </authorList>
    </citation>
    <scope>NUCLEOTIDE SEQUENCE [LARGE SCALE GENOMIC DNA]</scope>
    <source>
        <strain evidence="2 3">Nm13</strain>
    </source>
</reference>
<name>A0A1H5Y6K0_9PROT</name>
<dbReference type="Pfam" id="PF05016">
    <property type="entry name" value="ParE_toxin"/>
    <property type="match status" value="1"/>
</dbReference>
<organism evidence="2 3">
    <name type="scientific">Nitrosomonas ureae</name>
    <dbReference type="NCBI Taxonomy" id="44577"/>
    <lineage>
        <taxon>Bacteria</taxon>
        <taxon>Pseudomonadati</taxon>
        <taxon>Pseudomonadota</taxon>
        <taxon>Betaproteobacteria</taxon>
        <taxon>Nitrosomonadales</taxon>
        <taxon>Nitrosomonadaceae</taxon>
        <taxon>Nitrosomonas</taxon>
    </lineage>
</organism>
<proteinExistence type="predicted"/>
<dbReference type="InterPro" id="IPR035093">
    <property type="entry name" value="RelE/ParE_toxin_dom_sf"/>
</dbReference>
<dbReference type="OrthoDB" id="9814952at2"/>
<evidence type="ECO:0000313" key="3">
    <source>
        <dbReference type="Proteomes" id="UP000236753"/>
    </source>
</evidence>
<dbReference type="InterPro" id="IPR007712">
    <property type="entry name" value="RelE/ParE_toxin"/>
</dbReference>
<keyword evidence="1" id="KW-1277">Toxin-antitoxin system</keyword>
<dbReference type="Gene3D" id="3.30.2310.20">
    <property type="entry name" value="RelE-like"/>
    <property type="match status" value="1"/>
</dbReference>
<protein>
    <submittedName>
        <fullName evidence="2">Plasmid stabilization system protein ParE</fullName>
    </submittedName>
</protein>
<gene>
    <name evidence="2" type="ORF">SAMN05216334_1397</name>
</gene>
<evidence type="ECO:0000313" key="2">
    <source>
        <dbReference type="EMBL" id="SEG19146.1"/>
    </source>
</evidence>